<evidence type="ECO:0000256" key="1">
    <source>
        <dbReference type="ARBA" id="ARBA00022737"/>
    </source>
</evidence>
<organism evidence="5 6">
    <name type="scientific">Clostridium diolis</name>
    <dbReference type="NCBI Taxonomy" id="223919"/>
    <lineage>
        <taxon>Bacteria</taxon>
        <taxon>Bacillati</taxon>
        <taxon>Bacillota</taxon>
        <taxon>Clostridia</taxon>
        <taxon>Eubacteriales</taxon>
        <taxon>Clostridiaceae</taxon>
        <taxon>Clostridium</taxon>
    </lineage>
</organism>
<comment type="caution">
    <text evidence="5">The sequence shown here is derived from an EMBL/GenBank/DDBJ whole genome shotgun (WGS) entry which is preliminary data.</text>
</comment>
<feature type="repeat" description="Cell wall-binding" evidence="2">
    <location>
        <begin position="67"/>
        <end position="86"/>
    </location>
</feature>
<dbReference type="PROSITE" id="PS51170">
    <property type="entry name" value="CW"/>
    <property type="match status" value="5"/>
</dbReference>
<dbReference type="Pfam" id="PF19127">
    <property type="entry name" value="Choline_bind_3"/>
    <property type="match status" value="2"/>
</dbReference>
<evidence type="ECO:0000256" key="2">
    <source>
        <dbReference type="PROSITE-ProRule" id="PRU00591"/>
    </source>
</evidence>
<feature type="repeat" description="Cell wall-binding" evidence="2">
    <location>
        <begin position="47"/>
        <end position="66"/>
    </location>
</feature>
<keyword evidence="1" id="KW-0677">Repeat</keyword>
<keyword evidence="6" id="KW-1185">Reference proteome</keyword>
<evidence type="ECO:0008006" key="7">
    <source>
        <dbReference type="Google" id="ProtNLM"/>
    </source>
</evidence>
<feature type="repeat" description="Cell wall-binding" evidence="2">
    <location>
        <begin position="87"/>
        <end position="106"/>
    </location>
</feature>
<reference evidence="5 6" key="1">
    <citation type="submission" date="2019-06" db="EMBL/GenBank/DDBJ databases">
        <title>Draft genome sequence of Clostridium diolis DSM 15410.</title>
        <authorList>
            <person name="Kobayashi H."/>
            <person name="Tanizawa Y."/>
            <person name="Tohno M."/>
        </authorList>
    </citation>
    <scope>NUCLEOTIDE SEQUENCE [LARGE SCALE GENOMIC DNA]</scope>
    <source>
        <strain evidence="5 6">DSM 15410</strain>
    </source>
</reference>
<feature type="repeat" description="Cell wall-binding" evidence="2">
    <location>
        <begin position="127"/>
        <end position="146"/>
    </location>
</feature>
<evidence type="ECO:0000313" key="6">
    <source>
        <dbReference type="Proteomes" id="UP000325212"/>
    </source>
</evidence>
<sequence>MKSLKLKKLVAVALVGLTVAALSPIGASAEWKQDSNGWWNTEGNSYSTGWRSINGNWYYFDSTGYMKTGWANDGGTWYYMQPSGEMKTGWINDGATWYYADPSGAMKTGWVNDSGTWYYLQSSGAMKTGWINDGGAWYFASASGAMQTGVVEVNGKVYYLAPNGAMATGNVTINGAVYTFAASGEATGDKIPTPTVAFSGNGAKVTPSTTGGNTGSTGSNGSSGGGGSNHSSGGSTTTFQGDINSKYADYAKVTINKNASDAKATFTVSFNKAADSTTGGDKDYVTQDILVTNANGTDEGIEYNNGEYTAPLGSIVYSTARVYRDGQVGYVTTKQTITK</sequence>
<feature type="chain" id="PRO_5043999717" description="N-acetylmuramoyl-L-alanine amidase family protein" evidence="4">
    <location>
        <begin position="30"/>
        <end position="339"/>
    </location>
</feature>
<dbReference type="InterPro" id="IPR018337">
    <property type="entry name" value="Cell_wall/Cho-bd_repeat"/>
</dbReference>
<dbReference type="EMBL" id="BJLA01000002">
    <property type="protein sequence ID" value="GEA29996.1"/>
    <property type="molecule type" value="Genomic_DNA"/>
</dbReference>
<evidence type="ECO:0000256" key="3">
    <source>
        <dbReference type="SAM" id="MobiDB-lite"/>
    </source>
</evidence>
<gene>
    <name evidence="5" type="ORF">CDIOL_09190</name>
</gene>
<proteinExistence type="predicted"/>
<feature type="compositionally biased region" description="Low complexity" evidence="3">
    <location>
        <begin position="208"/>
        <end position="220"/>
    </location>
</feature>
<dbReference type="Proteomes" id="UP000325212">
    <property type="component" value="Unassembled WGS sequence"/>
</dbReference>
<dbReference type="Gene3D" id="2.10.270.10">
    <property type="entry name" value="Cholin Binding"/>
    <property type="match status" value="2"/>
</dbReference>
<accession>A0AAV3VYV8</accession>
<dbReference type="Pfam" id="PF01473">
    <property type="entry name" value="Choline_bind_1"/>
    <property type="match status" value="1"/>
</dbReference>
<protein>
    <recommendedName>
        <fullName evidence="7">N-acetylmuramoyl-L-alanine amidase family protein</fullName>
    </recommendedName>
</protein>
<keyword evidence="4" id="KW-0732">Signal</keyword>
<dbReference type="RefSeq" id="WP_039773936.1">
    <property type="nucleotide sequence ID" value="NZ_BJLA01000002.1"/>
</dbReference>
<evidence type="ECO:0000313" key="5">
    <source>
        <dbReference type="EMBL" id="GEA29996.1"/>
    </source>
</evidence>
<feature type="region of interest" description="Disordered" evidence="3">
    <location>
        <begin position="191"/>
        <end position="237"/>
    </location>
</feature>
<dbReference type="AlphaFoldDB" id="A0AAV3VYV8"/>
<dbReference type="SUPFAM" id="SSF69360">
    <property type="entry name" value="Cell wall binding repeat"/>
    <property type="match status" value="1"/>
</dbReference>
<name>A0AAV3VYV8_9CLOT</name>
<feature type="repeat" description="Cell wall-binding" evidence="2">
    <location>
        <begin position="107"/>
        <end position="126"/>
    </location>
</feature>
<evidence type="ECO:0000256" key="4">
    <source>
        <dbReference type="SAM" id="SignalP"/>
    </source>
</evidence>
<feature type="signal peptide" evidence="4">
    <location>
        <begin position="1"/>
        <end position="29"/>
    </location>
</feature>